<accession>A0A511Q9R2</accession>
<dbReference type="PANTHER" id="PTHR46732">
    <property type="entry name" value="ATP-DEPENDENT PROTEASE LA (LON) DOMAIN PROTEIN"/>
    <property type="match status" value="1"/>
</dbReference>
<dbReference type="InterPro" id="IPR046336">
    <property type="entry name" value="Lon_prtase_N_sf"/>
</dbReference>
<evidence type="ECO:0000259" key="1">
    <source>
        <dbReference type="Pfam" id="PF02190"/>
    </source>
</evidence>
<keyword evidence="2" id="KW-0645">Protease</keyword>
<feature type="domain" description="Lon N-terminal" evidence="1">
    <location>
        <begin position="3"/>
        <end position="139"/>
    </location>
</feature>
<evidence type="ECO:0000313" key="3">
    <source>
        <dbReference type="Proteomes" id="UP000321922"/>
    </source>
</evidence>
<dbReference type="SUPFAM" id="SSF88697">
    <property type="entry name" value="PUA domain-like"/>
    <property type="match status" value="1"/>
</dbReference>
<dbReference type="EMBL" id="BJXJ01000001">
    <property type="protein sequence ID" value="GEM74029.1"/>
    <property type="molecule type" value="Genomic_DNA"/>
</dbReference>
<dbReference type="RefSeq" id="WP_039979517.1">
    <property type="nucleotide sequence ID" value="NZ_BAOJ01000017.1"/>
</dbReference>
<dbReference type="Proteomes" id="UP000321922">
    <property type="component" value="Unassembled WGS sequence"/>
</dbReference>
<dbReference type="Pfam" id="PF02190">
    <property type="entry name" value="LON_substr_bdg"/>
    <property type="match status" value="1"/>
</dbReference>
<dbReference type="GO" id="GO:0006508">
    <property type="term" value="P:proteolysis"/>
    <property type="evidence" value="ECO:0007669"/>
    <property type="project" value="UniProtKB-KW"/>
</dbReference>
<dbReference type="OrthoDB" id="8558970at2"/>
<name>A0A511Q9R2_9VIBR</name>
<dbReference type="Gene3D" id="2.30.130.40">
    <property type="entry name" value="LON domain-like"/>
    <property type="match status" value="1"/>
</dbReference>
<dbReference type="InterPro" id="IPR003111">
    <property type="entry name" value="Lon_prtase_N"/>
</dbReference>
<protein>
    <submittedName>
        <fullName evidence="2">ATP-dependent protease</fullName>
    </submittedName>
</protein>
<proteinExistence type="predicted"/>
<organism evidence="2 3">
    <name type="scientific">Vibrio sagamiensis NBRC 104589</name>
    <dbReference type="NCBI Taxonomy" id="1219064"/>
    <lineage>
        <taxon>Bacteria</taxon>
        <taxon>Pseudomonadati</taxon>
        <taxon>Pseudomonadota</taxon>
        <taxon>Gammaproteobacteria</taxon>
        <taxon>Vibrionales</taxon>
        <taxon>Vibrionaceae</taxon>
        <taxon>Vibrio</taxon>
    </lineage>
</organism>
<dbReference type="PANTHER" id="PTHR46732:SF8">
    <property type="entry name" value="ATP-DEPENDENT PROTEASE LA (LON) DOMAIN PROTEIN"/>
    <property type="match status" value="1"/>
</dbReference>
<keyword evidence="3" id="KW-1185">Reference proteome</keyword>
<evidence type="ECO:0000313" key="2">
    <source>
        <dbReference type="EMBL" id="GEM74029.1"/>
    </source>
</evidence>
<gene>
    <name evidence="2" type="ORF">VSA01S_01410</name>
</gene>
<dbReference type="InterPro" id="IPR015947">
    <property type="entry name" value="PUA-like_sf"/>
</dbReference>
<keyword evidence="2" id="KW-0378">Hydrolase</keyword>
<reference evidence="2 3" key="1">
    <citation type="submission" date="2019-07" db="EMBL/GenBank/DDBJ databases">
        <title>Whole genome shotgun sequence of Vibrio sagamiensis NBRC 104589.</title>
        <authorList>
            <person name="Hosoyama A."/>
            <person name="Uohara A."/>
            <person name="Ohji S."/>
            <person name="Ichikawa N."/>
        </authorList>
    </citation>
    <scope>NUCLEOTIDE SEQUENCE [LARGE SCALE GENOMIC DNA]</scope>
    <source>
        <strain evidence="2 3">NBRC 104589</strain>
    </source>
</reference>
<sequence length="194" mass="21919">MNEVMLFPLSSVVLPEGKMKLRIFEPRYKRMVKECSLNNVGFGMCLVEGSEDGSKQSKLSSVGTLVQIVDFDQLSDGLLGITVVGIKRFQVGNMRTELDGLRRAQVDWMENWQLTKNVPDFSDLSDHLAEVHNSIAQLKELYSHCFYDDPNWVAQRWLELLPLDCASFEHLAGGGNCITALNFLNHAMGYKKTM</sequence>
<dbReference type="GO" id="GO:0008233">
    <property type="term" value="F:peptidase activity"/>
    <property type="evidence" value="ECO:0007669"/>
    <property type="project" value="UniProtKB-KW"/>
</dbReference>
<comment type="caution">
    <text evidence="2">The sequence shown here is derived from an EMBL/GenBank/DDBJ whole genome shotgun (WGS) entry which is preliminary data.</text>
</comment>
<dbReference type="AlphaFoldDB" id="A0A511Q9R2"/>